<evidence type="ECO:0000256" key="1">
    <source>
        <dbReference type="ARBA" id="ARBA00001947"/>
    </source>
</evidence>
<organism evidence="5 6">
    <name type="scientific">Ferrimonas lipolytica</name>
    <dbReference type="NCBI Taxonomy" id="2724191"/>
    <lineage>
        <taxon>Bacteria</taxon>
        <taxon>Pseudomonadati</taxon>
        <taxon>Pseudomonadota</taxon>
        <taxon>Gammaproteobacteria</taxon>
        <taxon>Alteromonadales</taxon>
        <taxon>Ferrimonadaceae</taxon>
        <taxon>Ferrimonas</taxon>
    </lineage>
</organism>
<proteinExistence type="predicted"/>
<dbReference type="RefSeq" id="WP_168659895.1">
    <property type="nucleotide sequence ID" value="NZ_CP051180.1"/>
</dbReference>
<dbReference type="GO" id="GO:0006508">
    <property type="term" value="P:proteolysis"/>
    <property type="evidence" value="ECO:0007669"/>
    <property type="project" value="UniProtKB-KW"/>
</dbReference>
<dbReference type="PANTHER" id="PTHR31817:SF0">
    <property type="entry name" value="CHROMOSOME UNDETERMINED SCAFFOLD_67, WHOLE GENOME SHOTGUN SEQUENCE"/>
    <property type="match status" value="1"/>
</dbReference>
<dbReference type="InterPro" id="IPR012548">
    <property type="entry name" value="MATCAP"/>
</dbReference>
<dbReference type="SMART" id="SM01154">
    <property type="entry name" value="DUF1704"/>
    <property type="match status" value="1"/>
</dbReference>
<keyword evidence="2" id="KW-0645">Protease</keyword>
<dbReference type="Pfam" id="PF08014">
    <property type="entry name" value="MATCAP"/>
    <property type="match status" value="1"/>
</dbReference>
<sequence length="165" mass="18339">MATTLNARQQPLKLLRLGLPGATFTQEGLAILAEFTSGGMWLSRLKQLAARVLAVDALVRRHSFVDTCQLLQQHGIDEQQAFSITARAYRGGGFTKDYLYLSGFVAMLRACQQRCPNNLLVGKAGIEHIDILNELVEREVFVMPKPLVALQPDTKKQGELAYLVR</sequence>
<dbReference type="GO" id="GO:0008237">
    <property type="term" value="F:metallopeptidase activity"/>
    <property type="evidence" value="ECO:0007669"/>
    <property type="project" value="UniProtKB-KW"/>
</dbReference>
<evidence type="ECO:0000313" key="6">
    <source>
        <dbReference type="Proteomes" id="UP000501602"/>
    </source>
</evidence>
<dbReference type="GO" id="GO:0080164">
    <property type="term" value="P:regulation of nitric oxide metabolic process"/>
    <property type="evidence" value="ECO:0007669"/>
    <property type="project" value="TreeGrafter"/>
</dbReference>
<dbReference type="EMBL" id="CP051180">
    <property type="protein sequence ID" value="QIZ76633.1"/>
    <property type="molecule type" value="Genomic_DNA"/>
</dbReference>
<dbReference type="KEGG" id="fes:HER31_06975"/>
<keyword evidence="6" id="KW-1185">Reference proteome</keyword>
<evidence type="ECO:0000256" key="3">
    <source>
        <dbReference type="ARBA" id="ARBA00022801"/>
    </source>
</evidence>
<protein>
    <submittedName>
        <fullName evidence="5">DUF1704 domain-containing protein</fullName>
    </submittedName>
</protein>
<dbReference type="Proteomes" id="UP000501602">
    <property type="component" value="Chromosome"/>
</dbReference>
<accession>A0A6H1UE68</accession>
<keyword evidence="3" id="KW-0378">Hydrolase</keyword>
<evidence type="ECO:0000313" key="5">
    <source>
        <dbReference type="EMBL" id="QIZ76633.1"/>
    </source>
</evidence>
<keyword evidence="4" id="KW-0482">Metalloprotease</keyword>
<comment type="cofactor">
    <cofactor evidence="1">
        <name>Zn(2+)</name>
        <dbReference type="ChEBI" id="CHEBI:29105"/>
    </cofactor>
</comment>
<dbReference type="AlphaFoldDB" id="A0A6H1UE68"/>
<dbReference type="PANTHER" id="PTHR31817">
    <property type="match status" value="1"/>
</dbReference>
<evidence type="ECO:0000256" key="2">
    <source>
        <dbReference type="ARBA" id="ARBA00022670"/>
    </source>
</evidence>
<gene>
    <name evidence="5" type="ORF">HER31_06975</name>
</gene>
<name>A0A6H1UE68_9GAMM</name>
<reference evidence="5 6" key="1">
    <citation type="submission" date="2020-04" db="EMBL/GenBank/DDBJ databases">
        <title>Ferrimonas sp. S7 isolated from sea water.</title>
        <authorList>
            <person name="Bae S.S."/>
            <person name="Baek K."/>
        </authorList>
    </citation>
    <scope>NUCLEOTIDE SEQUENCE [LARGE SCALE GENOMIC DNA]</scope>
    <source>
        <strain evidence="5 6">S7</strain>
    </source>
</reference>
<evidence type="ECO:0000256" key="4">
    <source>
        <dbReference type="ARBA" id="ARBA00023049"/>
    </source>
</evidence>